<dbReference type="GO" id="GO:0016887">
    <property type="term" value="F:ATP hydrolysis activity"/>
    <property type="evidence" value="ECO:0007669"/>
    <property type="project" value="InterPro"/>
</dbReference>
<feature type="domain" description="ABC transporter" evidence="10">
    <location>
        <begin position="1"/>
        <end position="205"/>
    </location>
</feature>
<accession>A0AAW1DCJ2</accession>
<keyword evidence="5" id="KW-0547">Nucleotide-binding</keyword>
<dbReference type="SMART" id="SM00382">
    <property type="entry name" value="AAA"/>
    <property type="match status" value="1"/>
</dbReference>
<evidence type="ECO:0000313" key="11">
    <source>
        <dbReference type="EMBL" id="KAK9508222.1"/>
    </source>
</evidence>
<dbReference type="GO" id="GO:0005886">
    <property type="term" value="C:plasma membrane"/>
    <property type="evidence" value="ECO:0007669"/>
    <property type="project" value="TreeGrafter"/>
</dbReference>
<dbReference type="PANTHER" id="PTHR48041:SF32">
    <property type="entry name" value="PROTEIN WHITE-LIKE PROTEIN"/>
    <property type="match status" value="1"/>
</dbReference>
<dbReference type="SUPFAM" id="SSF52540">
    <property type="entry name" value="P-loop containing nucleoside triphosphate hydrolases"/>
    <property type="match status" value="1"/>
</dbReference>
<proteinExistence type="inferred from homology"/>
<evidence type="ECO:0000256" key="6">
    <source>
        <dbReference type="ARBA" id="ARBA00022840"/>
    </source>
</evidence>
<dbReference type="InterPro" id="IPR003593">
    <property type="entry name" value="AAA+_ATPase"/>
</dbReference>
<dbReference type="PANTHER" id="PTHR48041">
    <property type="entry name" value="ABC TRANSPORTER G FAMILY MEMBER 28"/>
    <property type="match status" value="1"/>
</dbReference>
<evidence type="ECO:0000259" key="10">
    <source>
        <dbReference type="PROSITE" id="PS50893"/>
    </source>
</evidence>
<evidence type="ECO:0000313" key="12">
    <source>
        <dbReference type="Proteomes" id="UP001461498"/>
    </source>
</evidence>
<reference evidence="11 12" key="1">
    <citation type="submission" date="2022-12" db="EMBL/GenBank/DDBJ databases">
        <title>Chromosome-level genome assembly of true bugs.</title>
        <authorList>
            <person name="Ma L."/>
            <person name="Li H."/>
        </authorList>
    </citation>
    <scope>NUCLEOTIDE SEQUENCE [LARGE SCALE GENOMIC DNA]</scope>
    <source>
        <strain evidence="11">Lab_2022b</strain>
    </source>
</reference>
<dbReference type="InterPro" id="IPR013525">
    <property type="entry name" value="ABC2_TM"/>
</dbReference>
<evidence type="ECO:0000256" key="4">
    <source>
        <dbReference type="ARBA" id="ARBA00022692"/>
    </source>
</evidence>
<dbReference type="Pfam" id="PF19055">
    <property type="entry name" value="ABC2_membrane_7"/>
    <property type="match status" value="1"/>
</dbReference>
<dbReference type="PROSITE" id="PS00211">
    <property type="entry name" value="ABC_TRANSPORTER_1"/>
    <property type="match status" value="1"/>
</dbReference>
<dbReference type="PROSITE" id="PS50893">
    <property type="entry name" value="ABC_TRANSPORTER_2"/>
    <property type="match status" value="1"/>
</dbReference>
<dbReference type="InterPro" id="IPR017871">
    <property type="entry name" value="ABC_transporter-like_CS"/>
</dbReference>
<evidence type="ECO:0000256" key="3">
    <source>
        <dbReference type="ARBA" id="ARBA00022448"/>
    </source>
</evidence>
<dbReference type="Gene3D" id="3.40.50.300">
    <property type="entry name" value="P-loop containing nucleotide triphosphate hydrolases"/>
    <property type="match status" value="1"/>
</dbReference>
<feature type="transmembrane region" description="Helical" evidence="9">
    <location>
        <begin position="406"/>
        <end position="427"/>
    </location>
</feature>
<sequence length="546" mass="61399">MGPSGAGKSTLLNLLTGFHISGMSGEILIDGETREAGKVDSRKNSSYIMQEDHLNPMFTVLEIMTIAANLKLGPPLPKKAKLMVVEDILDSLAMSNTKYTKCGSLSGGQKKRLCIALELIDNPPVMFLDEPTTGLDSSSALHLVKLLKSLAMSGRTIICTIHQPSATVFELFDHIYMLSEGECAYQGSTKNLIPFLHNIGLPCPEYHNPADFLLDVVSGDFGRFNEQLVANARDPVWRNSPSLKRNVESKKNASDNNNGKTCVLISSPSEWTKYSILLKRNVIQLHRDWTITYLKVVLHIMVGIVMGLLFQNAGHDGDKSISNVSFFICALVYQSFTSVMPAVLKFPSEINVLKKEQFNNWYSLRTYYIAFLSANIPVQMFFSFTFISISYYLSSQILELDRYIKFLAVSELAVLISECIGLAIGTVDNPVNGIFWGSVLLAVKVLLAGFLAIFSHMPRPLYYLSYANFMRYTLEAMTISIYGYEREKLPCPHQSLYCHFRYPEKLLNEIAMDKVDYWTDATVLVIFFLAASLNAYFFLHRRVKTR</sequence>
<keyword evidence="8 9" id="KW-0472">Membrane</keyword>
<feature type="transmembrane region" description="Helical" evidence="9">
    <location>
        <begin position="366"/>
        <end position="394"/>
    </location>
</feature>
<gene>
    <name evidence="11" type="ORF">O3M35_007930</name>
</gene>
<keyword evidence="12" id="KW-1185">Reference proteome</keyword>
<keyword evidence="7 9" id="KW-1133">Transmembrane helix</keyword>
<dbReference type="Proteomes" id="UP001461498">
    <property type="component" value="Unassembled WGS sequence"/>
</dbReference>
<keyword evidence="4 9" id="KW-0812">Transmembrane</keyword>
<feature type="transmembrane region" description="Helical" evidence="9">
    <location>
        <begin position="289"/>
        <end position="310"/>
    </location>
</feature>
<evidence type="ECO:0000256" key="2">
    <source>
        <dbReference type="ARBA" id="ARBA00005814"/>
    </source>
</evidence>
<evidence type="ECO:0000256" key="1">
    <source>
        <dbReference type="ARBA" id="ARBA00004141"/>
    </source>
</evidence>
<organism evidence="11 12">
    <name type="scientific">Rhynocoris fuscipes</name>
    <dbReference type="NCBI Taxonomy" id="488301"/>
    <lineage>
        <taxon>Eukaryota</taxon>
        <taxon>Metazoa</taxon>
        <taxon>Ecdysozoa</taxon>
        <taxon>Arthropoda</taxon>
        <taxon>Hexapoda</taxon>
        <taxon>Insecta</taxon>
        <taxon>Pterygota</taxon>
        <taxon>Neoptera</taxon>
        <taxon>Paraneoptera</taxon>
        <taxon>Hemiptera</taxon>
        <taxon>Heteroptera</taxon>
        <taxon>Panheteroptera</taxon>
        <taxon>Cimicomorpha</taxon>
        <taxon>Reduviidae</taxon>
        <taxon>Harpactorinae</taxon>
        <taxon>Harpactorini</taxon>
        <taxon>Rhynocoris</taxon>
    </lineage>
</organism>
<dbReference type="Pfam" id="PF01061">
    <property type="entry name" value="ABC2_membrane"/>
    <property type="match status" value="1"/>
</dbReference>
<dbReference type="InterPro" id="IPR003439">
    <property type="entry name" value="ABC_transporter-like_ATP-bd"/>
</dbReference>
<comment type="caution">
    <text evidence="11">The sequence shown here is derived from an EMBL/GenBank/DDBJ whole genome shotgun (WGS) entry which is preliminary data.</text>
</comment>
<protein>
    <recommendedName>
        <fullName evidence="10">ABC transporter domain-containing protein</fullName>
    </recommendedName>
</protein>
<dbReference type="Pfam" id="PF00005">
    <property type="entry name" value="ABC_tran"/>
    <property type="match status" value="1"/>
</dbReference>
<dbReference type="GO" id="GO:0140359">
    <property type="term" value="F:ABC-type transporter activity"/>
    <property type="evidence" value="ECO:0007669"/>
    <property type="project" value="InterPro"/>
</dbReference>
<dbReference type="FunFam" id="3.40.50.300:FF:001077">
    <property type="entry name" value="Uncharacterized protein, isoform A"/>
    <property type="match status" value="1"/>
</dbReference>
<dbReference type="InterPro" id="IPR027417">
    <property type="entry name" value="P-loop_NTPase"/>
</dbReference>
<feature type="transmembrane region" description="Helical" evidence="9">
    <location>
        <begin position="433"/>
        <end position="454"/>
    </location>
</feature>
<feature type="transmembrane region" description="Helical" evidence="9">
    <location>
        <begin position="322"/>
        <end position="346"/>
    </location>
</feature>
<keyword evidence="3" id="KW-0813">Transport</keyword>
<feature type="transmembrane region" description="Helical" evidence="9">
    <location>
        <begin position="521"/>
        <end position="539"/>
    </location>
</feature>
<evidence type="ECO:0000256" key="8">
    <source>
        <dbReference type="ARBA" id="ARBA00023136"/>
    </source>
</evidence>
<evidence type="ECO:0000256" key="7">
    <source>
        <dbReference type="ARBA" id="ARBA00022989"/>
    </source>
</evidence>
<comment type="subcellular location">
    <subcellularLocation>
        <location evidence="1">Membrane</location>
        <topology evidence="1">Multi-pass membrane protein</topology>
    </subcellularLocation>
</comment>
<dbReference type="EMBL" id="JAPXFL010000004">
    <property type="protein sequence ID" value="KAK9508222.1"/>
    <property type="molecule type" value="Genomic_DNA"/>
</dbReference>
<comment type="similarity">
    <text evidence="2">Belongs to the ABC transporter superfamily. ABCG family. Eye pigment precursor importer (TC 3.A.1.204) subfamily.</text>
</comment>
<dbReference type="InterPro" id="IPR050352">
    <property type="entry name" value="ABCG_transporters"/>
</dbReference>
<evidence type="ECO:0000256" key="5">
    <source>
        <dbReference type="ARBA" id="ARBA00022741"/>
    </source>
</evidence>
<dbReference type="InterPro" id="IPR043926">
    <property type="entry name" value="ABCG_dom"/>
</dbReference>
<name>A0AAW1DCJ2_9HEMI</name>
<dbReference type="AlphaFoldDB" id="A0AAW1DCJ2"/>
<dbReference type="GO" id="GO:0005524">
    <property type="term" value="F:ATP binding"/>
    <property type="evidence" value="ECO:0007669"/>
    <property type="project" value="UniProtKB-KW"/>
</dbReference>
<keyword evidence="6" id="KW-0067">ATP-binding</keyword>
<evidence type="ECO:0000256" key="9">
    <source>
        <dbReference type="SAM" id="Phobius"/>
    </source>
</evidence>